<feature type="transmembrane region" description="Helical" evidence="5">
    <location>
        <begin position="208"/>
        <end position="238"/>
    </location>
</feature>
<evidence type="ECO:0000256" key="2">
    <source>
        <dbReference type="ARBA" id="ARBA00022692"/>
    </source>
</evidence>
<proteinExistence type="predicted"/>
<dbReference type="Pfam" id="PF07264">
    <property type="entry name" value="EI24"/>
    <property type="match status" value="1"/>
</dbReference>
<comment type="subcellular location">
    <subcellularLocation>
        <location evidence="1">Membrane</location>
        <topology evidence="1">Multi-pass membrane protein</topology>
    </subcellularLocation>
</comment>
<accession>A0A1W1CAS2</accession>
<name>A0A1W1CAS2_9ZZZZ</name>
<evidence type="ECO:0000256" key="1">
    <source>
        <dbReference type="ARBA" id="ARBA00004141"/>
    </source>
</evidence>
<protein>
    <submittedName>
        <fullName evidence="6">Probable transmembrane protein</fullName>
    </submittedName>
</protein>
<reference evidence="6" key="1">
    <citation type="submission" date="2016-10" db="EMBL/GenBank/DDBJ databases">
        <authorList>
            <person name="de Groot N.N."/>
        </authorList>
    </citation>
    <scope>NUCLEOTIDE SEQUENCE</scope>
</reference>
<keyword evidence="3 5" id="KW-1133">Transmembrane helix</keyword>
<evidence type="ECO:0000313" key="6">
    <source>
        <dbReference type="EMBL" id="SFV62948.1"/>
    </source>
</evidence>
<keyword evidence="2 5" id="KW-0812">Transmembrane</keyword>
<evidence type="ECO:0000256" key="5">
    <source>
        <dbReference type="SAM" id="Phobius"/>
    </source>
</evidence>
<feature type="transmembrane region" description="Helical" evidence="5">
    <location>
        <begin position="23"/>
        <end position="47"/>
    </location>
</feature>
<dbReference type="EMBL" id="FPHC01000067">
    <property type="protein sequence ID" value="SFV62948.1"/>
    <property type="molecule type" value="Genomic_DNA"/>
</dbReference>
<feature type="transmembrane region" description="Helical" evidence="5">
    <location>
        <begin position="67"/>
        <end position="94"/>
    </location>
</feature>
<organism evidence="6">
    <name type="scientific">hydrothermal vent metagenome</name>
    <dbReference type="NCBI Taxonomy" id="652676"/>
    <lineage>
        <taxon>unclassified sequences</taxon>
        <taxon>metagenomes</taxon>
        <taxon>ecological metagenomes</taxon>
    </lineage>
</organism>
<feature type="transmembrane region" description="Helical" evidence="5">
    <location>
        <begin position="266"/>
        <end position="290"/>
    </location>
</feature>
<feature type="transmembrane region" description="Helical" evidence="5">
    <location>
        <begin position="106"/>
        <end position="124"/>
    </location>
</feature>
<evidence type="ECO:0000256" key="3">
    <source>
        <dbReference type="ARBA" id="ARBA00022989"/>
    </source>
</evidence>
<keyword evidence="4 5" id="KW-0472">Membrane</keyword>
<dbReference type="InterPro" id="IPR059112">
    <property type="entry name" value="CysZ/EI24"/>
</dbReference>
<sequence>MKNIMHSIVFAFREILKWHTMKYVLIGGILISGLWIVVGVLYWDYIINISSHVLSWVPFSMVRSNGAWMLSAFIWLVLILLTFALVFSFFGNFILRYVSKDKYSSFSIWVALGSTLFWSAVWFFEEDYIYTQFLKLLTWLPFETIEKGIAFLIGFYIIYSAITVSILFVASFFSEPLIASIEQEHFADDSVVRNHLFSSLRYTIKDTLIFILLSIVAFPLLFVPIINIFVQIALWIWLTKDTISYDALSLTMENINKTEIKRHKKAVWFISFVATLFNFVPLLNLFGAYFGEIAMFHYLKELYKK</sequence>
<dbReference type="AlphaFoldDB" id="A0A1W1CAS2"/>
<feature type="transmembrane region" description="Helical" evidence="5">
    <location>
        <begin position="149"/>
        <end position="173"/>
    </location>
</feature>
<gene>
    <name evidence="6" type="ORF">MNB_SV-6-532</name>
</gene>
<evidence type="ECO:0000256" key="4">
    <source>
        <dbReference type="ARBA" id="ARBA00023136"/>
    </source>
</evidence>